<comment type="caution">
    <text evidence="8">The sequence shown here is derived from an EMBL/GenBank/DDBJ whole genome shotgun (WGS) entry which is preliminary data.</text>
</comment>
<dbReference type="GO" id="GO:0017004">
    <property type="term" value="P:cytochrome complex assembly"/>
    <property type="evidence" value="ECO:0007669"/>
    <property type="project" value="UniProtKB-KW"/>
</dbReference>
<evidence type="ECO:0000256" key="3">
    <source>
        <dbReference type="ARBA" id="ARBA00022748"/>
    </source>
</evidence>
<keyword evidence="2 6" id="KW-0812">Transmembrane</keyword>
<evidence type="ECO:0000256" key="2">
    <source>
        <dbReference type="ARBA" id="ARBA00022692"/>
    </source>
</evidence>
<evidence type="ECO:0000259" key="7">
    <source>
        <dbReference type="Pfam" id="PF01578"/>
    </source>
</evidence>
<feature type="transmembrane region" description="Helical" evidence="6">
    <location>
        <begin position="205"/>
        <end position="222"/>
    </location>
</feature>
<feature type="transmembrane region" description="Helical" evidence="6">
    <location>
        <begin position="175"/>
        <end position="193"/>
    </location>
</feature>
<feature type="transmembrane region" description="Helical" evidence="6">
    <location>
        <begin position="70"/>
        <end position="88"/>
    </location>
</feature>
<feature type="transmembrane region" description="Helical" evidence="6">
    <location>
        <begin position="133"/>
        <end position="155"/>
    </location>
</feature>
<feature type="transmembrane region" description="Helical" evidence="6">
    <location>
        <begin position="322"/>
        <end position="339"/>
    </location>
</feature>
<accession>A0A318J3X4</accession>
<dbReference type="GO" id="GO:0005886">
    <property type="term" value="C:plasma membrane"/>
    <property type="evidence" value="ECO:0007669"/>
    <property type="project" value="TreeGrafter"/>
</dbReference>
<keyword evidence="3" id="KW-0201">Cytochrome c-type biogenesis</keyword>
<evidence type="ECO:0000256" key="1">
    <source>
        <dbReference type="ARBA" id="ARBA00004141"/>
    </source>
</evidence>
<feature type="transmembrane region" description="Helical" evidence="6">
    <location>
        <begin position="21"/>
        <end position="39"/>
    </location>
</feature>
<feature type="transmembrane region" description="Helical" evidence="6">
    <location>
        <begin position="351"/>
        <end position="372"/>
    </location>
</feature>
<feature type="transmembrane region" description="Helical" evidence="6">
    <location>
        <begin position="288"/>
        <end position="310"/>
    </location>
</feature>
<evidence type="ECO:0000256" key="4">
    <source>
        <dbReference type="ARBA" id="ARBA00022989"/>
    </source>
</evidence>
<dbReference type="AlphaFoldDB" id="A0A318J3X4"/>
<feature type="transmembrane region" description="Helical" evidence="6">
    <location>
        <begin position="249"/>
        <end position="267"/>
    </location>
</feature>
<dbReference type="InterPro" id="IPR017562">
    <property type="entry name" value="Cyt_c_biogenesis_CcsA"/>
</dbReference>
<proteinExistence type="predicted"/>
<keyword evidence="5 6" id="KW-0472">Membrane</keyword>
<dbReference type="InterPro" id="IPR045062">
    <property type="entry name" value="Cyt_c_biogenesis_CcsA/CcmC"/>
</dbReference>
<feature type="domain" description="Cytochrome c assembly protein" evidence="7">
    <location>
        <begin position="172"/>
        <end position="376"/>
    </location>
</feature>
<evidence type="ECO:0000313" key="8">
    <source>
        <dbReference type="EMBL" id="PXX42384.1"/>
    </source>
</evidence>
<feature type="transmembrane region" description="Helical" evidence="6">
    <location>
        <begin position="108"/>
        <end position="126"/>
    </location>
</feature>
<dbReference type="OrthoDB" id="9814290at2"/>
<comment type="subcellular location">
    <subcellularLocation>
        <location evidence="1">Membrane</location>
        <topology evidence="1">Multi-pass membrane protein</topology>
    </subcellularLocation>
</comment>
<evidence type="ECO:0000256" key="5">
    <source>
        <dbReference type="ARBA" id="ARBA00023136"/>
    </source>
</evidence>
<feature type="transmembrane region" description="Helical" evidence="6">
    <location>
        <begin position="45"/>
        <end position="63"/>
    </location>
</feature>
<reference evidence="8 9" key="1">
    <citation type="submission" date="2018-05" db="EMBL/GenBank/DDBJ databases">
        <title>Genomic Encyclopedia of Type Strains, Phase IV (KMG-IV): sequencing the most valuable type-strain genomes for metagenomic binning, comparative biology and taxonomic classification.</title>
        <authorList>
            <person name="Goeker M."/>
        </authorList>
    </citation>
    <scope>NUCLEOTIDE SEQUENCE [LARGE SCALE GENOMIC DNA]</scope>
    <source>
        <strain evidence="8 9">DSM 19792</strain>
    </source>
</reference>
<dbReference type="NCBIfam" id="TIGR03144">
    <property type="entry name" value="cytochr_II_ccsB"/>
    <property type="match status" value="1"/>
</dbReference>
<dbReference type="InterPro" id="IPR002541">
    <property type="entry name" value="Cyt_c_assembly"/>
</dbReference>
<dbReference type="PANTHER" id="PTHR30071:SF1">
    <property type="entry name" value="CYTOCHROME B_B6 PROTEIN-RELATED"/>
    <property type="match status" value="1"/>
</dbReference>
<name>A0A318J3X4_9BURK</name>
<dbReference type="Proteomes" id="UP000247792">
    <property type="component" value="Unassembled WGS sequence"/>
</dbReference>
<dbReference type="Pfam" id="PF01578">
    <property type="entry name" value="Cytochrom_C_asm"/>
    <property type="match status" value="1"/>
</dbReference>
<keyword evidence="9" id="KW-1185">Reference proteome</keyword>
<organism evidence="8 9">
    <name type="scientific">Undibacterium pigrum</name>
    <dbReference type="NCBI Taxonomy" id="401470"/>
    <lineage>
        <taxon>Bacteria</taxon>
        <taxon>Pseudomonadati</taxon>
        <taxon>Pseudomonadota</taxon>
        <taxon>Betaproteobacteria</taxon>
        <taxon>Burkholderiales</taxon>
        <taxon>Oxalobacteraceae</taxon>
        <taxon>Undibacterium</taxon>
    </lineage>
</organism>
<dbReference type="PANTHER" id="PTHR30071">
    <property type="entry name" value="HEME EXPORTER PROTEIN C"/>
    <property type="match status" value="1"/>
</dbReference>
<evidence type="ECO:0000256" key="6">
    <source>
        <dbReference type="SAM" id="Phobius"/>
    </source>
</evidence>
<keyword evidence="4 6" id="KW-1133">Transmembrane helix</keyword>
<sequence>MEITQNYTPYQSFFKRLSIADWLYAAVLCLASLYAFSRFGAYMDVYEKGILLLAAPTFAVLGWHWKSVRTLMLILAVLSLLAIQMYGGSLDMANKKFFLKYLLSSQSAILWMSTLFFLSTLFYWGGLIARSDFGASVGSVLCWSAVVMGFTGMLVRWYESYLIGADVGHIPVSNLYEVFILFSMITALFYLYYEQQYRTRQLGPFVMLIISAAVGFLLWYTVSRDAAEIQPLVPALQSWWMKIHVPANFIGYGTFALAAMVSVAYLLKSKGYLVDRLPALEVLDDVMYKAIAVGFAFFTIATILGALWAAEAWGGYWSWDPKETWALIVWLNYAAWLHMRLMKGLRGQVAAWWALVGLLVTTFAFLGVNMFLSGLHSYGTL</sequence>
<dbReference type="GO" id="GO:0020037">
    <property type="term" value="F:heme binding"/>
    <property type="evidence" value="ECO:0007669"/>
    <property type="project" value="InterPro"/>
</dbReference>
<gene>
    <name evidence="8" type="ORF">DFR42_10542</name>
</gene>
<dbReference type="EMBL" id="QJKB01000005">
    <property type="protein sequence ID" value="PXX42384.1"/>
    <property type="molecule type" value="Genomic_DNA"/>
</dbReference>
<evidence type="ECO:0000313" key="9">
    <source>
        <dbReference type="Proteomes" id="UP000247792"/>
    </source>
</evidence>
<protein>
    <submittedName>
        <fullName evidence="8">Cytochrome c-type biogenesis protein CcsB</fullName>
    </submittedName>
</protein>